<name>A0A0E9WI69_ANGAN</name>
<dbReference type="EMBL" id="GBXM01018596">
    <property type="protein sequence ID" value="JAH89981.1"/>
    <property type="molecule type" value="Transcribed_RNA"/>
</dbReference>
<evidence type="ECO:0000313" key="1">
    <source>
        <dbReference type="EMBL" id="JAH89981.1"/>
    </source>
</evidence>
<protein>
    <submittedName>
        <fullName evidence="1">Uncharacterized protein</fullName>
    </submittedName>
</protein>
<reference evidence="1" key="1">
    <citation type="submission" date="2014-11" db="EMBL/GenBank/DDBJ databases">
        <authorList>
            <person name="Amaro Gonzalez C."/>
        </authorList>
    </citation>
    <scope>NUCLEOTIDE SEQUENCE</scope>
</reference>
<sequence>MFNDLGCFTVKYLTHRYSTLCPLQRGCLTVIHTLTKTSVNY</sequence>
<proteinExistence type="predicted"/>
<accession>A0A0E9WI69</accession>
<organism evidence="1">
    <name type="scientific">Anguilla anguilla</name>
    <name type="common">European freshwater eel</name>
    <name type="synonym">Muraena anguilla</name>
    <dbReference type="NCBI Taxonomy" id="7936"/>
    <lineage>
        <taxon>Eukaryota</taxon>
        <taxon>Metazoa</taxon>
        <taxon>Chordata</taxon>
        <taxon>Craniata</taxon>
        <taxon>Vertebrata</taxon>
        <taxon>Euteleostomi</taxon>
        <taxon>Actinopterygii</taxon>
        <taxon>Neopterygii</taxon>
        <taxon>Teleostei</taxon>
        <taxon>Anguilliformes</taxon>
        <taxon>Anguillidae</taxon>
        <taxon>Anguilla</taxon>
    </lineage>
</organism>
<reference evidence="1" key="2">
    <citation type="journal article" date="2015" name="Fish Shellfish Immunol.">
        <title>Early steps in the European eel (Anguilla anguilla)-Vibrio vulnificus interaction in the gills: Role of the RtxA13 toxin.</title>
        <authorList>
            <person name="Callol A."/>
            <person name="Pajuelo D."/>
            <person name="Ebbesson L."/>
            <person name="Teles M."/>
            <person name="MacKenzie S."/>
            <person name="Amaro C."/>
        </authorList>
    </citation>
    <scope>NUCLEOTIDE SEQUENCE</scope>
</reference>
<dbReference type="AlphaFoldDB" id="A0A0E9WI69"/>